<dbReference type="PANTHER" id="PTHR46977:SF1">
    <property type="entry name" value="PROTEIN FREE1"/>
    <property type="match status" value="1"/>
</dbReference>
<comment type="caution">
    <text evidence="2">The sequence shown here is derived from an EMBL/GenBank/DDBJ whole genome shotgun (WGS) entry which is preliminary data.</text>
</comment>
<gene>
    <name evidence="2" type="ORF">Syun_006504</name>
</gene>
<dbReference type="PANTHER" id="PTHR46977">
    <property type="entry name" value="PROTEIN FREE1"/>
    <property type="match status" value="1"/>
</dbReference>
<evidence type="ECO:0000313" key="3">
    <source>
        <dbReference type="Proteomes" id="UP001420932"/>
    </source>
</evidence>
<organism evidence="2 3">
    <name type="scientific">Stephania yunnanensis</name>
    <dbReference type="NCBI Taxonomy" id="152371"/>
    <lineage>
        <taxon>Eukaryota</taxon>
        <taxon>Viridiplantae</taxon>
        <taxon>Streptophyta</taxon>
        <taxon>Embryophyta</taxon>
        <taxon>Tracheophyta</taxon>
        <taxon>Spermatophyta</taxon>
        <taxon>Magnoliopsida</taxon>
        <taxon>Ranunculales</taxon>
        <taxon>Menispermaceae</taxon>
        <taxon>Menispermoideae</taxon>
        <taxon>Cissampelideae</taxon>
        <taxon>Stephania</taxon>
    </lineage>
</organism>
<feature type="region of interest" description="Disordered" evidence="1">
    <location>
        <begin position="314"/>
        <end position="339"/>
    </location>
</feature>
<dbReference type="AlphaFoldDB" id="A0AAP0PXM2"/>
<proteinExistence type="predicted"/>
<evidence type="ECO:0000256" key="1">
    <source>
        <dbReference type="SAM" id="MobiDB-lite"/>
    </source>
</evidence>
<dbReference type="GO" id="GO:0043130">
    <property type="term" value="F:ubiquitin binding"/>
    <property type="evidence" value="ECO:0007669"/>
    <property type="project" value="InterPro"/>
</dbReference>
<dbReference type="GO" id="GO:0036258">
    <property type="term" value="P:multivesicular body assembly"/>
    <property type="evidence" value="ECO:0007669"/>
    <property type="project" value="InterPro"/>
</dbReference>
<sequence>MPSTLSLTHLAVPICAAKSTSFGDFPRNQRLIKDESIAESVDVEAMNEESEDPRLTTMSGGSVAQRFVGFAAAAAAAVSLCCESPALAEYLTVAFPVSRTHEVNTVQRTLVLAEIVSMVLCDECRSVLYIKKEFNVYFLICVPDEAVTKCISCGTDFSAFVRKAEVTQRLSHAKESASKPTGLHSHEMMYEEASQVANDAVGSIRTIASCFYAGERLVDVGKTTFTEGVGRVFKEGMGKGLVEGACMTGFGEREEATTLDLAREVGLSTGSGEGGERVDGAVERQSNEYDCTSRRRADLRQGSTEEWQLIREERSCGRGTWSSGGGAPYFSTEENEEVR</sequence>
<dbReference type="GO" id="GO:0031902">
    <property type="term" value="C:late endosome membrane"/>
    <property type="evidence" value="ECO:0007669"/>
    <property type="project" value="TreeGrafter"/>
</dbReference>
<reference evidence="2 3" key="1">
    <citation type="submission" date="2024-01" db="EMBL/GenBank/DDBJ databases">
        <title>Genome assemblies of Stephania.</title>
        <authorList>
            <person name="Yang L."/>
        </authorList>
    </citation>
    <scope>NUCLEOTIDE SEQUENCE [LARGE SCALE GENOMIC DNA]</scope>
    <source>
        <strain evidence="2">YNDBR</strain>
        <tissue evidence="2">Leaf</tissue>
    </source>
</reference>
<accession>A0AAP0PXM2</accession>
<dbReference type="Proteomes" id="UP001420932">
    <property type="component" value="Unassembled WGS sequence"/>
</dbReference>
<protein>
    <submittedName>
        <fullName evidence="2">Uncharacterized protein</fullName>
    </submittedName>
</protein>
<dbReference type="InterPro" id="IPR045893">
    <property type="entry name" value="FREE1"/>
</dbReference>
<dbReference type="GO" id="GO:0000813">
    <property type="term" value="C:ESCRT I complex"/>
    <property type="evidence" value="ECO:0007669"/>
    <property type="project" value="TreeGrafter"/>
</dbReference>
<evidence type="ECO:0000313" key="2">
    <source>
        <dbReference type="EMBL" id="KAK9160163.1"/>
    </source>
</evidence>
<name>A0AAP0PXM2_9MAGN</name>
<keyword evidence="3" id="KW-1185">Reference proteome</keyword>
<dbReference type="GO" id="GO:0070676">
    <property type="term" value="P:intralumenal vesicle formation"/>
    <property type="evidence" value="ECO:0007669"/>
    <property type="project" value="TreeGrafter"/>
</dbReference>
<dbReference type="EMBL" id="JBBNAF010000003">
    <property type="protein sequence ID" value="KAK9160163.1"/>
    <property type="molecule type" value="Genomic_DNA"/>
</dbReference>